<reference evidence="1 2" key="1">
    <citation type="journal article" date="2014" name="Int. J. Syst. Evol. Microbiol.">
        <title>Complete genome sequence of Corynebacterium casei LMG S-19264T (=DSM 44701T), isolated from a smear-ripened cheese.</title>
        <authorList>
            <consortium name="US DOE Joint Genome Institute (JGI-PGF)"/>
            <person name="Walter F."/>
            <person name="Albersmeier A."/>
            <person name="Kalinowski J."/>
            <person name="Ruckert C."/>
        </authorList>
    </citation>
    <scope>NUCLEOTIDE SEQUENCE [LARGE SCALE GENOMIC DNA]</scope>
    <source>
        <strain evidence="1 2">CGMCC 1.12925</strain>
    </source>
</reference>
<keyword evidence="2" id="KW-1185">Reference proteome</keyword>
<dbReference type="RefSeq" id="WP_188406162.1">
    <property type="nucleotide sequence ID" value="NZ_BMGL01000007.1"/>
</dbReference>
<dbReference type="EMBL" id="BMGL01000007">
    <property type="protein sequence ID" value="GGE14238.1"/>
    <property type="molecule type" value="Genomic_DNA"/>
</dbReference>
<protein>
    <submittedName>
        <fullName evidence="1">Uncharacterized protein</fullName>
    </submittedName>
</protein>
<sequence>MWLDNKINKFILNLDTCLNTAYIHHKYVDLYTPFQSVYFSNVSAALNYIEDLQPLECALIICSYQLSPNYTGLDFIEDVKFLYKKENKTIPFKILMLGDKFTSATCSTYSNSICLKNKPLIKDELLQFINNLDLK</sequence>
<gene>
    <name evidence="1" type="ORF">GCM10010831_14510</name>
</gene>
<evidence type="ECO:0000313" key="2">
    <source>
        <dbReference type="Proteomes" id="UP000599688"/>
    </source>
</evidence>
<name>A0A916ZU35_9FLAO</name>
<comment type="caution">
    <text evidence="1">The sequence shown here is derived from an EMBL/GenBank/DDBJ whole genome shotgun (WGS) entry which is preliminary data.</text>
</comment>
<accession>A0A916ZU35</accession>
<organism evidence="1 2">
    <name type="scientific">Psychroflexus salis</name>
    <dbReference type="NCBI Taxonomy" id="1526574"/>
    <lineage>
        <taxon>Bacteria</taxon>
        <taxon>Pseudomonadati</taxon>
        <taxon>Bacteroidota</taxon>
        <taxon>Flavobacteriia</taxon>
        <taxon>Flavobacteriales</taxon>
        <taxon>Flavobacteriaceae</taxon>
        <taxon>Psychroflexus</taxon>
    </lineage>
</organism>
<dbReference type="AlphaFoldDB" id="A0A916ZU35"/>
<dbReference type="Proteomes" id="UP000599688">
    <property type="component" value="Unassembled WGS sequence"/>
</dbReference>
<proteinExistence type="predicted"/>
<evidence type="ECO:0000313" key="1">
    <source>
        <dbReference type="EMBL" id="GGE14238.1"/>
    </source>
</evidence>